<accession>A0A929KU48</accession>
<gene>
    <name evidence="4" type="ORF">IRJ16_06945</name>
</gene>
<sequence>MRTLIKNGTITCLRAFICLLLIPAAALAEGSKEVNANGGNRAFLVSGTRVSESFTFPTNGTMKVFVKAGEVINVGSSVQGNGLGTINLRSPNGATFSSGTSTTVGLIADRGQELAGALPNTNGYTPYKHTVTAAEAGVWEIDFISQNGGAQSANPTPIAANADWTQPNGQVIAAFDISVRNAGNTAFLTGRVFTNIFSGILGSFDVGFNGIFQVLTRDGYQYTLDNNGQAGNGFSFFVNNKGFRLADGTASYKSINSLANPDVHDPRLPDTQSDITYKIFFNQPAADLPASANSPSGTTWLLNAVVEPTLTNYGIAGKEGASGRAGTFPIGATMTFNANKNGNFQISIDINRNGIFTDAIDRKLTGSVVAGPNNIIWDGLDGQGNPATAGSYNTNLNVVLFGGEVHFPFFDVERNINGLKLTRANGFQSPDYTVYWDDSQIVQSGTASSPRVNTTGGDSRTNGHKWGTPGGSPVDFGDQRGLDTWAYIAATPLVATSSFQLLQADLEVTGITSTGVSGSCSGQTITYTIPVKNNGPSNVTGSKFSFSFPAALTEVRVTHAGTTGTSSVNNGVTTNNNYSAMLDLANGAIRTFTVTGKVAASTAGAVVNVTASILRPADVTDPDATNPDNTTPTDPLVECNSEPSGAGCNNIKTNSLSFIGTPDITGTRTVVIDEVVTLTDTNPGTWSQSGSTPAVLSIANSAGLSTTVSGFKTPGVYHVLRTNVAGCSADIAITVIPQTLNIPNIITPNGDGLNDTFIVPDIQLFPGSLLIIVNRLGNEVYRNANYLNTWSGDGLPEGTYYYVLTKKDPISGALATFKGWVFLKR</sequence>
<evidence type="ECO:0000313" key="5">
    <source>
        <dbReference type="Proteomes" id="UP000622475"/>
    </source>
</evidence>
<comment type="caution">
    <text evidence="4">The sequence shown here is derived from an EMBL/GenBank/DDBJ whole genome shotgun (WGS) entry which is preliminary data.</text>
</comment>
<evidence type="ECO:0000259" key="3">
    <source>
        <dbReference type="Pfam" id="PF01345"/>
    </source>
</evidence>
<dbReference type="NCBIfam" id="TIGR01451">
    <property type="entry name" value="B_ant_repeat"/>
    <property type="match status" value="1"/>
</dbReference>
<evidence type="ECO:0000313" key="4">
    <source>
        <dbReference type="EMBL" id="MBE9661616.1"/>
    </source>
</evidence>
<dbReference type="InterPro" id="IPR001434">
    <property type="entry name" value="OmcB-like_DUF11"/>
</dbReference>
<dbReference type="RefSeq" id="WP_194110799.1">
    <property type="nucleotide sequence ID" value="NZ_JADFFL010000002.1"/>
</dbReference>
<dbReference type="InterPro" id="IPR047589">
    <property type="entry name" value="DUF11_rpt"/>
</dbReference>
<feature type="region of interest" description="Disordered" evidence="1">
    <location>
        <begin position="445"/>
        <end position="473"/>
    </location>
</feature>
<dbReference type="Pfam" id="PF01345">
    <property type="entry name" value="DUF11"/>
    <property type="match status" value="1"/>
</dbReference>
<dbReference type="Pfam" id="PF13585">
    <property type="entry name" value="CHU_C"/>
    <property type="match status" value="1"/>
</dbReference>
<dbReference type="EMBL" id="JADFFL010000002">
    <property type="protein sequence ID" value="MBE9661616.1"/>
    <property type="molecule type" value="Genomic_DNA"/>
</dbReference>
<name>A0A929KU48_9SPHI</name>
<dbReference type="AlphaFoldDB" id="A0A929KU48"/>
<evidence type="ECO:0000256" key="2">
    <source>
        <dbReference type="SAM" id="SignalP"/>
    </source>
</evidence>
<feature type="domain" description="DUF11" evidence="3">
    <location>
        <begin position="520"/>
        <end position="628"/>
    </location>
</feature>
<feature type="signal peptide" evidence="2">
    <location>
        <begin position="1"/>
        <end position="28"/>
    </location>
</feature>
<feature type="compositionally biased region" description="Polar residues" evidence="1">
    <location>
        <begin position="445"/>
        <end position="460"/>
    </location>
</feature>
<dbReference type="NCBIfam" id="TIGR04131">
    <property type="entry name" value="Bac_Flav_CTERM"/>
    <property type="match status" value="1"/>
</dbReference>
<dbReference type="InterPro" id="IPR026341">
    <property type="entry name" value="T9SS_type_B"/>
</dbReference>
<reference evidence="4" key="1">
    <citation type="submission" date="2020-10" db="EMBL/GenBank/DDBJ databases">
        <title>Mucilaginibacter mali sp. nov., isolated from rhizosphere soil of apple orchard.</title>
        <authorList>
            <person name="Lee J.-S."/>
            <person name="Kim H.S."/>
            <person name="Kim J.-S."/>
        </authorList>
    </citation>
    <scope>NUCLEOTIDE SEQUENCE</scope>
    <source>
        <strain evidence="4">KCTC 22746</strain>
    </source>
</reference>
<protein>
    <submittedName>
        <fullName evidence="4">Gliding motility-associated C-terminal domain-containing protein</fullName>
    </submittedName>
</protein>
<proteinExistence type="predicted"/>
<feature type="chain" id="PRO_5037449859" evidence="2">
    <location>
        <begin position="29"/>
        <end position="825"/>
    </location>
</feature>
<keyword evidence="2" id="KW-0732">Signal</keyword>
<keyword evidence="5" id="KW-1185">Reference proteome</keyword>
<organism evidence="4 5">
    <name type="scientific">Mucilaginibacter myungsuensis</name>
    <dbReference type="NCBI Taxonomy" id="649104"/>
    <lineage>
        <taxon>Bacteria</taxon>
        <taxon>Pseudomonadati</taxon>
        <taxon>Bacteroidota</taxon>
        <taxon>Sphingobacteriia</taxon>
        <taxon>Sphingobacteriales</taxon>
        <taxon>Sphingobacteriaceae</taxon>
        <taxon>Mucilaginibacter</taxon>
    </lineage>
</organism>
<dbReference type="Proteomes" id="UP000622475">
    <property type="component" value="Unassembled WGS sequence"/>
</dbReference>
<evidence type="ECO:0000256" key="1">
    <source>
        <dbReference type="SAM" id="MobiDB-lite"/>
    </source>
</evidence>